<protein>
    <submittedName>
        <fullName evidence="1">Uncharacterized protein</fullName>
    </submittedName>
</protein>
<evidence type="ECO:0000313" key="2">
    <source>
        <dbReference type="Proteomes" id="UP000007878"/>
    </source>
</evidence>
<organism evidence="1 2">
    <name type="scientific">Rickettsia canadensis str. CA410</name>
    <dbReference type="NCBI Taxonomy" id="1105107"/>
    <lineage>
        <taxon>Bacteria</taxon>
        <taxon>Pseudomonadati</taxon>
        <taxon>Pseudomonadota</taxon>
        <taxon>Alphaproteobacteria</taxon>
        <taxon>Rickettsiales</taxon>
        <taxon>Rickettsiaceae</taxon>
        <taxon>Rickettsieae</taxon>
        <taxon>Rickettsia</taxon>
        <taxon>belli group</taxon>
    </lineage>
</organism>
<accession>A0ABM5MV71</accession>
<dbReference type="RefSeq" id="WP_014364312.1">
    <property type="nucleotide sequence ID" value="NC_016929.1"/>
</dbReference>
<name>A0ABM5MV71_RICCA</name>
<reference evidence="2" key="1">
    <citation type="submission" date="2012-02" db="EMBL/GenBank/DDBJ databases">
        <title>Complete genome sequence of Rickettsia parkeri strain Portsmouth.</title>
        <authorList>
            <person name="Johnson S.L."/>
            <person name="Munk A.C."/>
            <person name="Han S."/>
            <person name="Bruce D.C."/>
            <person name="Dasch G.A."/>
        </authorList>
    </citation>
    <scope>NUCLEOTIDE SEQUENCE [LARGE SCALE GENOMIC DNA]</scope>
    <source>
        <strain evidence="2">CA410</strain>
    </source>
</reference>
<proteinExistence type="predicted"/>
<keyword evidence="2" id="KW-1185">Reference proteome</keyword>
<dbReference type="InterPro" id="IPR027417">
    <property type="entry name" value="P-loop_NTPase"/>
</dbReference>
<gene>
    <name evidence="1" type="ORF">RCA_05250</name>
</gene>
<dbReference type="SUPFAM" id="SSF52540">
    <property type="entry name" value="P-loop containing nucleoside triphosphate hydrolases"/>
    <property type="match status" value="1"/>
</dbReference>
<dbReference type="Proteomes" id="UP000007878">
    <property type="component" value="Chromosome"/>
</dbReference>
<dbReference type="EMBL" id="CP003304">
    <property type="protein sequence ID" value="AFB21593.1"/>
    <property type="molecule type" value="Genomic_DNA"/>
</dbReference>
<sequence length="46" mass="5055">MIFIEGGSQVGKTTLAKNLNLNLSLVVFPVSYLSTITRWLESIDAN</sequence>
<evidence type="ECO:0000313" key="1">
    <source>
        <dbReference type="EMBL" id="AFB21593.1"/>
    </source>
</evidence>